<dbReference type="EMBL" id="VJWA01000001">
    <property type="protein sequence ID" value="TRW17537.1"/>
    <property type="molecule type" value="Genomic_DNA"/>
</dbReference>
<sequence length="265" mass="27702">MAPNPRPVIALLGAALIGAAPLFAAEPARRDFTTDRPDTTESPFTVEPGHFQVETTLFGYALGKREDGARPRSYEFATTNVRFGVTSALEIDVGIAPYGIFDPGTGPRRQGVGAIELRPKLNLWGDDGGPTALALLPFVSIPLDPGSGVGPDDVEYGVLVPLALDFGGGLGLGLNGGVVARRPDADRGYRAFGIATASLSVDWSDTVGSYFEAAAEIGDGQASTSLNTGITWQARDDLQFDTGVQVGVSGDADRFAPFVGVSLRF</sequence>
<accession>A0A552UH73</accession>
<proteinExistence type="predicted"/>
<keyword evidence="3" id="KW-1185">Reference proteome</keyword>
<feature type="chain" id="PRO_5021829780" evidence="1">
    <location>
        <begin position="25"/>
        <end position="265"/>
    </location>
</feature>
<dbReference type="Proteomes" id="UP000317894">
    <property type="component" value="Unassembled WGS sequence"/>
</dbReference>
<feature type="signal peptide" evidence="1">
    <location>
        <begin position="1"/>
        <end position="24"/>
    </location>
</feature>
<evidence type="ECO:0000313" key="2">
    <source>
        <dbReference type="EMBL" id="TRW17537.1"/>
    </source>
</evidence>
<comment type="caution">
    <text evidence="2">The sequence shown here is derived from an EMBL/GenBank/DDBJ whole genome shotgun (WGS) entry which is preliminary data.</text>
</comment>
<dbReference type="OrthoDB" id="189778at2"/>
<keyword evidence="1" id="KW-0732">Signal</keyword>
<protein>
    <submittedName>
        <fullName evidence="2">Transporter</fullName>
    </submittedName>
</protein>
<name>A0A552UH73_9SPHN</name>
<dbReference type="InterPro" id="IPR025737">
    <property type="entry name" value="FApF"/>
</dbReference>
<gene>
    <name evidence="2" type="ORF">FMM06_05125</name>
</gene>
<evidence type="ECO:0000313" key="3">
    <source>
        <dbReference type="Proteomes" id="UP000317894"/>
    </source>
</evidence>
<dbReference type="Pfam" id="PF13557">
    <property type="entry name" value="Phenol_MetA_deg"/>
    <property type="match status" value="1"/>
</dbReference>
<dbReference type="RefSeq" id="WP_143555082.1">
    <property type="nucleotide sequence ID" value="NZ_VJWA01000001.1"/>
</dbReference>
<evidence type="ECO:0000256" key="1">
    <source>
        <dbReference type="SAM" id="SignalP"/>
    </source>
</evidence>
<reference evidence="2 3" key="1">
    <citation type="submission" date="2019-07" db="EMBL/GenBank/DDBJ databases">
        <title>Novel species isolated from glacier.</title>
        <authorList>
            <person name="Liu Q."/>
            <person name="Xin Y.-H."/>
        </authorList>
    </citation>
    <scope>NUCLEOTIDE SEQUENCE [LARGE SCALE GENOMIC DNA]</scope>
    <source>
        <strain evidence="2 3">LB1R16</strain>
    </source>
</reference>
<organism evidence="2 3">
    <name type="scientific">Glacieibacterium frigidum</name>
    <dbReference type="NCBI Taxonomy" id="2593303"/>
    <lineage>
        <taxon>Bacteria</taxon>
        <taxon>Pseudomonadati</taxon>
        <taxon>Pseudomonadota</taxon>
        <taxon>Alphaproteobacteria</taxon>
        <taxon>Sphingomonadales</taxon>
        <taxon>Sphingosinicellaceae</taxon>
        <taxon>Glacieibacterium</taxon>
    </lineage>
</organism>
<dbReference type="AlphaFoldDB" id="A0A552UH73"/>